<keyword evidence="1" id="KW-0496">Mitochondrion</keyword>
<comment type="caution">
    <text evidence="1">The sequence shown here is derived from an EMBL/GenBank/DDBJ whole genome shotgun (WGS) entry which is preliminary data.</text>
</comment>
<geneLocation type="mitochondrion" evidence="1"/>
<reference evidence="1" key="1">
    <citation type="journal article" date="2015" name="Genome Biol. Evol.">
        <title>Organellar Genomes of White Spruce (Picea glauca): Assembly and Annotation.</title>
        <authorList>
            <person name="Jackman S.D."/>
            <person name="Warren R.L."/>
            <person name="Gibb E.A."/>
            <person name="Vandervalk B.P."/>
            <person name="Mohamadi H."/>
            <person name="Chu J."/>
            <person name="Raymond A."/>
            <person name="Pleasance S."/>
            <person name="Coope R."/>
            <person name="Wildung M.R."/>
            <person name="Ritland C.E."/>
            <person name="Bousquet J."/>
            <person name="Jones S.J."/>
            <person name="Bohlmann J."/>
            <person name="Birol I."/>
        </authorList>
    </citation>
    <scope>NUCLEOTIDE SEQUENCE [LARGE SCALE GENOMIC DNA]</scope>
    <source>
        <tissue evidence="1">Flushing bud</tissue>
    </source>
</reference>
<evidence type="ECO:0000313" key="1">
    <source>
        <dbReference type="EMBL" id="KUM48939.1"/>
    </source>
</evidence>
<sequence>MRFYLSAVTGSVGPPCVVSMRELGPPATEGLSVYRQLPNVSRGELGYPGNECLSTMTTGLTRACIEEYS</sequence>
<gene>
    <name evidence="1" type="ORF">ABT39_MTgene4275</name>
</gene>
<dbReference type="AlphaFoldDB" id="A0A101M102"/>
<organism evidence="1">
    <name type="scientific">Picea glauca</name>
    <name type="common">White spruce</name>
    <name type="synonym">Pinus glauca</name>
    <dbReference type="NCBI Taxonomy" id="3330"/>
    <lineage>
        <taxon>Eukaryota</taxon>
        <taxon>Viridiplantae</taxon>
        <taxon>Streptophyta</taxon>
        <taxon>Embryophyta</taxon>
        <taxon>Tracheophyta</taxon>
        <taxon>Spermatophyta</taxon>
        <taxon>Pinopsida</taxon>
        <taxon>Pinidae</taxon>
        <taxon>Conifers I</taxon>
        <taxon>Pinales</taxon>
        <taxon>Pinaceae</taxon>
        <taxon>Picea</taxon>
    </lineage>
</organism>
<accession>A0A101M102</accession>
<proteinExistence type="predicted"/>
<name>A0A101M102_PICGL</name>
<protein>
    <submittedName>
        <fullName evidence="1">Uncharacterized protein</fullName>
    </submittedName>
</protein>
<dbReference type="EMBL" id="LKAM01000004">
    <property type="protein sequence ID" value="KUM48939.1"/>
    <property type="molecule type" value="Genomic_DNA"/>
</dbReference>